<reference evidence="3" key="1">
    <citation type="journal article" date="2017" name="Nat. Commun.">
        <title>The North American bullfrog draft genome provides insight into hormonal regulation of long noncoding RNA.</title>
        <authorList>
            <person name="Hammond S.A."/>
            <person name="Warren R.L."/>
            <person name="Vandervalk B.P."/>
            <person name="Kucuk E."/>
            <person name="Khan H."/>
            <person name="Gibb E.A."/>
            <person name="Pandoh P."/>
            <person name="Kirk H."/>
            <person name="Zhao Y."/>
            <person name="Jones M."/>
            <person name="Mungall A.J."/>
            <person name="Coope R."/>
            <person name="Pleasance S."/>
            <person name="Moore R.A."/>
            <person name="Holt R.A."/>
            <person name="Round J.M."/>
            <person name="Ohora S."/>
            <person name="Walle B.V."/>
            <person name="Veldhoen N."/>
            <person name="Helbing C.C."/>
            <person name="Birol I."/>
        </authorList>
    </citation>
    <scope>NUCLEOTIDE SEQUENCE [LARGE SCALE GENOMIC DNA]</scope>
</reference>
<keyword evidence="1" id="KW-1133">Transmembrane helix</keyword>
<feature type="transmembrane region" description="Helical" evidence="1">
    <location>
        <begin position="54"/>
        <end position="75"/>
    </location>
</feature>
<keyword evidence="3" id="KW-1185">Reference proteome</keyword>
<dbReference type="Proteomes" id="UP000228934">
    <property type="component" value="Unassembled WGS sequence"/>
</dbReference>
<name>A0A2G9R7I3_AQUCT</name>
<evidence type="ECO:0000256" key="1">
    <source>
        <dbReference type="SAM" id="Phobius"/>
    </source>
</evidence>
<proteinExistence type="predicted"/>
<protein>
    <submittedName>
        <fullName evidence="2">Uncharacterized protein</fullName>
    </submittedName>
</protein>
<dbReference type="EMBL" id="KV968076">
    <property type="protein sequence ID" value="PIO23233.1"/>
    <property type="molecule type" value="Genomic_DNA"/>
</dbReference>
<keyword evidence="1" id="KW-0812">Transmembrane</keyword>
<accession>A0A2G9R7I3</accession>
<evidence type="ECO:0000313" key="2">
    <source>
        <dbReference type="EMBL" id="PIO23233.1"/>
    </source>
</evidence>
<evidence type="ECO:0000313" key="3">
    <source>
        <dbReference type="Proteomes" id="UP000228934"/>
    </source>
</evidence>
<feature type="transmembrane region" description="Helical" evidence="1">
    <location>
        <begin position="21"/>
        <end position="48"/>
    </location>
</feature>
<organism evidence="2 3">
    <name type="scientific">Aquarana catesbeiana</name>
    <name type="common">American bullfrog</name>
    <name type="synonym">Rana catesbeiana</name>
    <dbReference type="NCBI Taxonomy" id="8400"/>
    <lineage>
        <taxon>Eukaryota</taxon>
        <taxon>Metazoa</taxon>
        <taxon>Chordata</taxon>
        <taxon>Craniata</taxon>
        <taxon>Vertebrata</taxon>
        <taxon>Euteleostomi</taxon>
        <taxon>Amphibia</taxon>
        <taxon>Batrachia</taxon>
        <taxon>Anura</taxon>
        <taxon>Neobatrachia</taxon>
        <taxon>Ranoidea</taxon>
        <taxon>Ranidae</taxon>
        <taxon>Aquarana</taxon>
    </lineage>
</organism>
<keyword evidence="1" id="KW-0472">Membrane</keyword>
<dbReference type="AlphaFoldDB" id="A0A2G9R7I3"/>
<sequence>MCSFSHNYKKRNISHTFFLVQMYLLTIIIVILQLIFFFFQVSLISLFTRVGYSLYMSSFLCTLNLRTLSILKLYLRERRK</sequence>
<gene>
    <name evidence="2" type="ORF">AB205_0092650</name>
</gene>